<dbReference type="Proteomes" id="UP000176700">
    <property type="component" value="Unassembled WGS sequence"/>
</dbReference>
<accession>A0A1G2FWU6</accession>
<evidence type="ECO:0000313" key="1">
    <source>
        <dbReference type="EMBL" id="OGZ42543.1"/>
    </source>
</evidence>
<comment type="caution">
    <text evidence="1">The sequence shown here is derived from an EMBL/GenBank/DDBJ whole genome shotgun (WGS) entry which is preliminary data.</text>
</comment>
<proteinExistence type="predicted"/>
<evidence type="ECO:0000313" key="2">
    <source>
        <dbReference type="Proteomes" id="UP000176700"/>
    </source>
</evidence>
<organism evidence="1 2">
    <name type="scientific">Candidatus Ryanbacteria bacterium RIFCSPHIGHO2_01_45_13</name>
    <dbReference type="NCBI Taxonomy" id="1802112"/>
    <lineage>
        <taxon>Bacteria</taxon>
        <taxon>Candidatus Ryaniibacteriota</taxon>
    </lineage>
</organism>
<gene>
    <name evidence="1" type="ORF">A2W41_01580</name>
</gene>
<dbReference type="EMBL" id="MHNI01000016">
    <property type="protein sequence ID" value="OGZ42543.1"/>
    <property type="molecule type" value="Genomic_DNA"/>
</dbReference>
<protein>
    <submittedName>
        <fullName evidence="1">Uncharacterized protein</fullName>
    </submittedName>
</protein>
<reference evidence="1 2" key="1">
    <citation type="journal article" date="2016" name="Nat. Commun.">
        <title>Thousands of microbial genomes shed light on interconnected biogeochemical processes in an aquifer system.</title>
        <authorList>
            <person name="Anantharaman K."/>
            <person name="Brown C.T."/>
            <person name="Hug L.A."/>
            <person name="Sharon I."/>
            <person name="Castelle C.J."/>
            <person name="Probst A.J."/>
            <person name="Thomas B.C."/>
            <person name="Singh A."/>
            <person name="Wilkins M.J."/>
            <person name="Karaoz U."/>
            <person name="Brodie E.L."/>
            <person name="Williams K.H."/>
            <person name="Hubbard S.S."/>
            <person name="Banfield J.F."/>
        </authorList>
    </citation>
    <scope>NUCLEOTIDE SEQUENCE [LARGE SCALE GENOMIC DNA]</scope>
</reference>
<dbReference type="AlphaFoldDB" id="A0A1G2FWU6"/>
<name>A0A1G2FWU6_9BACT</name>
<sequence length="301" mass="33618">MAGGISFFYFDLKEKFPKSAKEGGISKPKITARTGNGLPVSLENGRGWRELLEEIRLNIPLGDQKKPPDTPVLLYDENTLTGKLAQATAERYFELKKLSPNLPTSVINQKGFSKEIAEEITALYLANGANPYAPNSIAVIKNADVNDRRRYLNALAYVLKTNFPAGNKNNSNAAEEVPKEILIILSTLKTKQYETLSDLDPYIAHYVNAAKGFISIPVPGDYVQFHLRLSNSFANVAYALQSMQKSGSDPVTAVMGRNLYSTEINASRILMTYLKLQIEKNEFVFSAEEDGHYFYQYINKI</sequence>